<reference evidence="1 2" key="2">
    <citation type="journal article" date="2010" name="J Osaka Dent Univ">
        <title>Isolation and identification of Rothia mucilaginosa from persistent apical periodontitis lesions.</title>
        <authorList>
            <person name="Yamane K."/>
            <person name="Yoshida M."/>
            <person name="Fujihira T."/>
            <person name="Baba T."/>
            <person name="Tsuji N."/>
            <person name="Hayashi H."/>
            <person name="Sugimori C."/>
            <person name="Yamanaka T."/>
            <person name="Mashimo C."/>
            <person name="Nambu T."/>
            <person name="Kawai H."/>
            <person name="Fukushima H."/>
        </authorList>
    </citation>
    <scope>NUCLEOTIDE SEQUENCE [LARGE SCALE GENOMIC DNA]</scope>
    <source>
        <strain evidence="1 2">DY-18</strain>
    </source>
</reference>
<organism evidence="1 2">
    <name type="scientific">Rothia mucilaginosa (strain DY-18)</name>
    <name type="common">Stomatococcus mucilaginosus</name>
    <dbReference type="NCBI Taxonomy" id="680646"/>
    <lineage>
        <taxon>Bacteria</taxon>
        <taxon>Bacillati</taxon>
        <taxon>Actinomycetota</taxon>
        <taxon>Actinomycetes</taxon>
        <taxon>Micrococcales</taxon>
        <taxon>Micrococcaceae</taxon>
        <taxon>Rothia</taxon>
    </lineage>
</organism>
<evidence type="ECO:0000313" key="1">
    <source>
        <dbReference type="EMBL" id="BAI64254.1"/>
    </source>
</evidence>
<dbReference type="AlphaFoldDB" id="D2NRH8"/>
<accession>D2NRH8</accession>
<gene>
    <name evidence="1" type="ordered locus">RMDY18_04220</name>
</gene>
<protein>
    <submittedName>
        <fullName evidence="1">Uncharacterized protein</fullName>
    </submittedName>
</protein>
<dbReference type="HOGENOM" id="CLU_698068_0_0_11"/>
<keyword evidence="2" id="KW-1185">Reference proteome</keyword>
<proteinExistence type="predicted"/>
<name>D2NRH8_ROTMD</name>
<dbReference type="Proteomes" id="UP000001883">
    <property type="component" value="Chromosome"/>
</dbReference>
<dbReference type="EMBL" id="AP011540">
    <property type="protein sequence ID" value="BAI64254.1"/>
    <property type="molecule type" value="Genomic_DNA"/>
</dbReference>
<dbReference type="KEGG" id="rmu:RMDY18_04220"/>
<evidence type="ECO:0000313" key="2">
    <source>
        <dbReference type="Proteomes" id="UP000001883"/>
    </source>
</evidence>
<reference evidence="1 2" key="3">
    <citation type="journal article" date="2010" name="Sequencing">
        <title>Complete Genome Sequence of Rothia mucilaginosa DY-18: A Clinical Isolate with Dense Meshwork-Like Structures from a Persistent Apical Periodontitis Lesion.</title>
        <authorList>
            <person name="Yamane K."/>
            <person name="Nambu T."/>
            <person name="Yamanaka T."/>
            <person name="Mashimo C."/>
            <person name="Sugimori C."/>
            <person name="Leung K.-P."/>
            <person name="Fukushima H."/>
        </authorList>
    </citation>
    <scope>NUCLEOTIDE SEQUENCE [LARGE SCALE GENOMIC DNA]</scope>
    <source>
        <strain evidence="1 2">DY-18</strain>
    </source>
</reference>
<sequence length="395" mass="40222">MRPANALRLWGLAAEENGCFVPAFLRYGLQAVQCLFEGYVLDLGALHGDHLAPLLLSDHVDCAHAQAGCEHAVVAGGGATALDVAQDGVAGFDAGHLLDFVGDVLTDTTEAGTTVLLGTLVCHDVVEAFGDEALSNNNQGRAAAVVYFLDPFSNLLHGDLDLGDQDGVCACSHTGVQCDPTDVAAHDLGDHAAVVRFTGGADAVHCLGCDGHCGVETEGVVGCAQVVVDGLGNTDDGQACVCQTLCACEGAFTTDSDDCVDAVAFHHDFDVFGATVGAVEGVGAGGTDDGAALGCQAADLLAGQVHVVAFNDASPAIAEADEFVAVLLDTVEHGAADDSVQAGAVAAGSKQTDLHIGSLLMSAHWGVVRAYITMTSAILARECVPVGRSFSWSLF</sequence>
<dbReference type="STRING" id="680646.RMDY18_04220"/>
<reference evidence="2" key="1">
    <citation type="submission" date="2009-07" db="EMBL/GenBank/DDBJ databases">
        <title>Complete genome sequence of Rothia mucilaginosa DJ.</title>
        <authorList>
            <person name="Yamane K."/>
            <person name="Nambu T."/>
            <person name="Mashimo C."/>
            <person name="Sugimori C."/>
            <person name="Yamanaka T."/>
            <person name="Leung K."/>
            <person name="Fukushima H."/>
        </authorList>
    </citation>
    <scope>NUCLEOTIDE SEQUENCE [LARGE SCALE GENOMIC DNA]</scope>
    <source>
        <strain evidence="2">DY-18</strain>
    </source>
</reference>